<evidence type="ECO:0000313" key="5">
    <source>
        <dbReference type="EMBL" id="MRG86684.1"/>
    </source>
</evidence>
<accession>A0A6G1X6T9</accession>
<dbReference type="SUPFAM" id="SSF53335">
    <property type="entry name" value="S-adenosyl-L-methionine-dependent methyltransferases"/>
    <property type="match status" value="1"/>
</dbReference>
<dbReference type="InterPro" id="IPR043675">
    <property type="entry name" value="TrmR_methyltr"/>
</dbReference>
<feature type="binding site" evidence="4">
    <location>
        <position position="60"/>
    </location>
    <ligand>
        <name>S-adenosyl-L-methionine</name>
        <dbReference type="ChEBI" id="CHEBI:59789"/>
    </ligand>
</feature>
<dbReference type="OrthoDB" id="9799672at2"/>
<feature type="binding site" evidence="4">
    <location>
        <position position="108"/>
    </location>
    <ligand>
        <name>Mg(2+)</name>
        <dbReference type="ChEBI" id="CHEBI:18420"/>
    </ligand>
</feature>
<dbReference type="InterPro" id="IPR029063">
    <property type="entry name" value="SAM-dependent_MTases_sf"/>
</dbReference>
<feature type="binding site" evidence="4">
    <location>
        <position position="135"/>
    </location>
    <ligand>
        <name>Mg(2+)</name>
        <dbReference type="ChEBI" id="CHEBI:18420"/>
    </ligand>
</feature>
<keyword evidence="3 4" id="KW-0949">S-adenosyl-L-methionine</keyword>
<keyword evidence="1 4" id="KW-0489">Methyltransferase</keyword>
<comment type="caution">
    <text evidence="5">The sequence shown here is derived from an EMBL/GenBank/DDBJ whole genome shotgun (WGS) entry which is preliminary data.</text>
</comment>
<comment type="function">
    <text evidence="4">Catalyzes the methylation of 5-hydroxyuridine (ho5U) to form 5-methoxyuridine (mo5U) at position 34 in tRNAs.</text>
</comment>
<name>A0A6G1X6T9_9BACI</name>
<evidence type="ECO:0000256" key="3">
    <source>
        <dbReference type="ARBA" id="ARBA00022691"/>
    </source>
</evidence>
<keyword evidence="6" id="KW-1185">Reference proteome</keyword>
<dbReference type="GO" id="GO:0000287">
    <property type="term" value="F:magnesium ion binding"/>
    <property type="evidence" value="ECO:0007669"/>
    <property type="project" value="UniProtKB-UniRule"/>
</dbReference>
<comment type="similarity">
    <text evidence="4">Belongs to the class I-like SAM-binding methyltransferase superfamily. Cation-dependent O-methyltransferase family.</text>
</comment>
<dbReference type="PANTHER" id="PTHR10509">
    <property type="entry name" value="O-METHYLTRANSFERASE-RELATED"/>
    <property type="match status" value="1"/>
</dbReference>
<dbReference type="GO" id="GO:0030488">
    <property type="term" value="P:tRNA methylation"/>
    <property type="evidence" value="ECO:0007669"/>
    <property type="project" value="UniProtKB-UniRule"/>
</dbReference>
<feature type="binding site" evidence="4">
    <location>
        <begin position="88"/>
        <end position="89"/>
    </location>
    <ligand>
        <name>S-adenosyl-L-methionine</name>
        <dbReference type="ChEBI" id="CHEBI:59789"/>
    </ligand>
</feature>
<gene>
    <name evidence="4" type="primary">trmR</name>
    <name evidence="5" type="ORF">GH754_10130</name>
</gene>
<dbReference type="InterPro" id="IPR050362">
    <property type="entry name" value="Cation-dep_OMT"/>
</dbReference>
<dbReference type="Pfam" id="PF01596">
    <property type="entry name" value="Methyltransf_3"/>
    <property type="match status" value="1"/>
</dbReference>
<reference evidence="5 6" key="1">
    <citation type="submission" date="2019-11" db="EMBL/GenBank/DDBJ databases">
        <authorList>
            <person name="Li J."/>
        </authorList>
    </citation>
    <scope>NUCLEOTIDE SEQUENCE [LARGE SCALE GENOMIC DNA]</scope>
    <source>
        <strain evidence="5 6">J4</strain>
    </source>
</reference>
<dbReference type="GO" id="GO:0016300">
    <property type="term" value="F:tRNA (uridine) methyltransferase activity"/>
    <property type="evidence" value="ECO:0007669"/>
    <property type="project" value="UniProtKB-UniRule"/>
</dbReference>
<dbReference type="EC" id="2.1.1.-" evidence="4"/>
<comment type="subunit">
    <text evidence="4">Homodimer.</text>
</comment>
<dbReference type="AlphaFoldDB" id="A0A6G1X6T9"/>
<protein>
    <recommendedName>
        <fullName evidence="4">tRNA 5-hydroxyuridine methyltransferase</fullName>
        <ecNumber evidence="4">2.1.1.-</ecNumber>
    </recommendedName>
    <alternativeName>
        <fullName evidence="4">ho5U methyltransferase</fullName>
    </alternativeName>
</protein>
<dbReference type="Proteomes" id="UP000480185">
    <property type="component" value="Unassembled WGS sequence"/>
</dbReference>
<keyword evidence="4" id="KW-0460">Magnesium</keyword>
<dbReference type="GO" id="GO:0008757">
    <property type="term" value="F:S-adenosylmethionine-dependent methyltransferase activity"/>
    <property type="evidence" value="ECO:0007669"/>
    <property type="project" value="TreeGrafter"/>
</dbReference>
<sequence length="191" mass="21674">MEKYATENKIPIMEPLGIELLKQMLRVKQPKNILEIGAAIGYSAIRMAEATTDSTIVTVERDESRYQQALANIKETNLSERIDVIFGDALEVYETVKEKGPYDVFFIDAAKGQYQQFFELYEQLIHQDGLIITDNVLFKGYVVDDQEGAQKGRMQKIGQKVRAFNNWILNHPDFVTTIVPVGDGVALTVRK</sequence>
<dbReference type="InterPro" id="IPR002935">
    <property type="entry name" value="SAM_O-MeTrfase"/>
</dbReference>
<evidence type="ECO:0000256" key="4">
    <source>
        <dbReference type="HAMAP-Rule" id="MF_02217"/>
    </source>
</evidence>
<feature type="binding site" evidence="4">
    <location>
        <position position="13"/>
    </location>
    <ligand>
        <name>S-adenosyl-L-methionine</name>
        <dbReference type="ChEBI" id="CHEBI:59789"/>
    </ligand>
</feature>
<comment type="catalytic activity">
    <reaction evidence="4">
        <text>5-hydroxyuridine(34) in tRNA + S-adenosyl-L-methionine = 5-methoxyuridine(34) in tRNA + S-adenosyl-L-homocysteine + H(+)</text>
        <dbReference type="Rhea" id="RHEA:60524"/>
        <dbReference type="Rhea" id="RHEA-COMP:13381"/>
        <dbReference type="Rhea" id="RHEA-COMP:15591"/>
        <dbReference type="ChEBI" id="CHEBI:15378"/>
        <dbReference type="ChEBI" id="CHEBI:57856"/>
        <dbReference type="ChEBI" id="CHEBI:59789"/>
        <dbReference type="ChEBI" id="CHEBI:136877"/>
        <dbReference type="ChEBI" id="CHEBI:143860"/>
    </reaction>
</comment>
<dbReference type="EMBL" id="WJNH01000005">
    <property type="protein sequence ID" value="MRG86684.1"/>
    <property type="molecule type" value="Genomic_DNA"/>
</dbReference>
<keyword evidence="2 4" id="KW-0808">Transferase</keyword>
<feature type="binding site" evidence="4">
    <location>
        <position position="43"/>
    </location>
    <ligand>
        <name>S-adenosyl-L-methionine</name>
        <dbReference type="ChEBI" id="CHEBI:59789"/>
    </ligand>
</feature>
<evidence type="ECO:0000313" key="6">
    <source>
        <dbReference type="Proteomes" id="UP000480185"/>
    </source>
</evidence>
<evidence type="ECO:0000256" key="1">
    <source>
        <dbReference type="ARBA" id="ARBA00022603"/>
    </source>
</evidence>
<dbReference type="CDD" id="cd02440">
    <property type="entry name" value="AdoMet_MTases"/>
    <property type="match status" value="1"/>
</dbReference>
<dbReference type="GO" id="GO:0008171">
    <property type="term" value="F:O-methyltransferase activity"/>
    <property type="evidence" value="ECO:0007669"/>
    <property type="project" value="InterPro"/>
</dbReference>
<keyword evidence="4" id="KW-0479">Metal-binding</keyword>
<dbReference type="Gene3D" id="3.40.50.150">
    <property type="entry name" value="Vaccinia Virus protein VP39"/>
    <property type="match status" value="1"/>
</dbReference>
<feature type="binding site" evidence="4">
    <location>
        <position position="108"/>
    </location>
    <ligand>
        <name>S-adenosyl-L-methionine</name>
        <dbReference type="ChEBI" id="CHEBI:59789"/>
    </ligand>
</feature>
<organism evidence="5 6">
    <name type="scientific">Salinibacillus xinjiangensis</name>
    <dbReference type="NCBI Taxonomy" id="1229268"/>
    <lineage>
        <taxon>Bacteria</taxon>
        <taxon>Bacillati</taxon>
        <taxon>Bacillota</taxon>
        <taxon>Bacilli</taxon>
        <taxon>Bacillales</taxon>
        <taxon>Bacillaceae</taxon>
        <taxon>Salinibacillus</taxon>
    </lineage>
</organism>
<dbReference type="HAMAP" id="MF_02217">
    <property type="entry name" value="TrmR_methyltr"/>
    <property type="match status" value="1"/>
</dbReference>
<keyword evidence="4" id="KW-0819">tRNA processing</keyword>
<evidence type="ECO:0000256" key="2">
    <source>
        <dbReference type="ARBA" id="ARBA00022679"/>
    </source>
</evidence>
<dbReference type="PANTHER" id="PTHR10509:SF14">
    <property type="entry name" value="CAFFEOYL-COA O-METHYLTRANSFERASE 3-RELATED"/>
    <property type="match status" value="1"/>
</dbReference>
<dbReference type="PROSITE" id="PS51682">
    <property type="entry name" value="SAM_OMT_I"/>
    <property type="match status" value="1"/>
</dbReference>
<proteinExistence type="inferred from homology"/>
<feature type="binding site" evidence="4">
    <location>
        <position position="134"/>
    </location>
    <ligand>
        <name>Mg(2+)</name>
        <dbReference type="ChEBI" id="CHEBI:18420"/>
    </ligand>
</feature>